<gene>
    <name evidence="2" type="ORF">LITE_LOCUS38461</name>
</gene>
<feature type="transmembrane region" description="Helical" evidence="1">
    <location>
        <begin position="46"/>
        <end position="73"/>
    </location>
</feature>
<evidence type="ECO:0000313" key="3">
    <source>
        <dbReference type="Proteomes" id="UP001154282"/>
    </source>
</evidence>
<accession>A0AAV0PHW0</accession>
<evidence type="ECO:0008006" key="4">
    <source>
        <dbReference type="Google" id="ProtNLM"/>
    </source>
</evidence>
<feature type="transmembrane region" description="Helical" evidence="1">
    <location>
        <begin position="269"/>
        <end position="288"/>
    </location>
</feature>
<keyword evidence="3" id="KW-1185">Reference proteome</keyword>
<proteinExistence type="predicted"/>
<sequence length="328" mass="38137">MNRNLKNAVIAFLVPLPSILFYLSFLRNFESAAIADGSGAAALSPVWAWCATHPLLLANVLFFFNVNVVFWVVSQCISSHWMIDLYWTVIPVMLVYYYANFPLAQFDGWRSGTVIVMTWLWSLRLTHNYLRREKWQFGAREDWRFTDMSRQYGGNWWWMSFFSVYVSQQVFLMGICLPMYIIHTVDKPLNVWDFAAVAVCLTGIVVAYFADTQLHEFVTRNEVLEGLGKPKVPNLDRGMWSYSRHPNYFGEQLWWWGLALFAWNLGHGWASAGALVNSLCLAYVTVLVERRMLEQEYRAEAYRLYQKTTSVWIPWVKSSAFAAKDKST</sequence>
<feature type="transmembrane region" description="Helical" evidence="1">
    <location>
        <begin position="156"/>
        <end position="183"/>
    </location>
</feature>
<name>A0AAV0PHW0_9ROSI</name>
<protein>
    <recommendedName>
        <fullName evidence="4">Steroid 5-alpha reductase C-terminal domain-containing protein</fullName>
    </recommendedName>
</protein>
<dbReference type="PANTHER" id="PTHR32251:SF23">
    <property type="entry name" value="3-OXO-5-ALPHA-STEROID 4-DEHYDROGENASE (DUF1295)"/>
    <property type="match status" value="1"/>
</dbReference>
<dbReference type="InterPro" id="IPR010721">
    <property type="entry name" value="UstE-like"/>
</dbReference>
<dbReference type="Proteomes" id="UP001154282">
    <property type="component" value="Unassembled WGS sequence"/>
</dbReference>
<dbReference type="Gene3D" id="1.20.120.1630">
    <property type="match status" value="1"/>
</dbReference>
<feature type="transmembrane region" description="Helical" evidence="1">
    <location>
        <begin position="7"/>
        <end position="26"/>
    </location>
</feature>
<comment type="caution">
    <text evidence="2">The sequence shown here is derived from an EMBL/GenBank/DDBJ whole genome shotgun (WGS) entry which is preliminary data.</text>
</comment>
<dbReference type="PANTHER" id="PTHR32251">
    <property type="entry name" value="3-OXO-5-ALPHA-STEROID 4-DEHYDROGENASE"/>
    <property type="match status" value="1"/>
</dbReference>
<feature type="transmembrane region" description="Helical" evidence="1">
    <location>
        <begin position="189"/>
        <end position="210"/>
    </location>
</feature>
<reference evidence="2" key="1">
    <citation type="submission" date="2022-08" db="EMBL/GenBank/DDBJ databases">
        <authorList>
            <person name="Gutierrez-Valencia J."/>
        </authorList>
    </citation>
    <scope>NUCLEOTIDE SEQUENCE</scope>
</reference>
<dbReference type="GO" id="GO:0016020">
    <property type="term" value="C:membrane"/>
    <property type="evidence" value="ECO:0007669"/>
    <property type="project" value="TreeGrafter"/>
</dbReference>
<keyword evidence="1" id="KW-0812">Transmembrane</keyword>
<evidence type="ECO:0000256" key="1">
    <source>
        <dbReference type="SAM" id="Phobius"/>
    </source>
</evidence>
<dbReference type="Pfam" id="PF06966">
    <property type="entry name" value="DUF1295"/>
    <property type="match status" value="1"/>
</dbReference>
<dbReference type="AlphaFoldDB" id="A0AAV0PHW0"/>
<keyword evidence="1" id="KW-0472">Membrane</keyword>
<dbReference type="PROSITE" id="PS50244">
    <property type="entry name" value="S5A_REDUCTASE"/>
    <property type="match status" value="1"/>
</dbReference>
<feature type="transmembrane region" description="Helical" evidence="1">
    <location>
        <begin position="85"/>
        <end position="103"/>
    </location>
</feature>
<dbReference type="EMBL" id="CAMGYJ010000009">
    <property type="protein sequence ID" value="CAI0470175.1"/>
    <property type="molecule type" value="Genomic_DNA"/>
</dbReference>
<organism evidence="2 3">
    <name type="scientific">Linum tenue</name>
    <dbReference type="NCBI Taxonomy" id="586396"/>
    <lineage>
        <taxon>Eukaryota</taxon>
        <taxon>Viridiplantae</taxon>
        <taxon>Streptophyta</taxon>
        <taxon>Embryophyta</taxon>
        <taxon>Tracheophyta</taxon>
        <taxon>Spermatophyta</taxon>
        <taxon>Magnoliopsida</taxon>
        <taxon>eudicotyledons</taxon>
        <taxon>Gunneridae</taxon>
        <taxon>Pentapetalae</taxon>
        <taxon>rosids</taxon>
        <taxon>fabids</taxon>
        <taxon>Malpighiales</taxon>
        <taxon>Linaceae</taxon>
        <taxon>Linum</taxon>
    </lineage>
</organism>
<evidence type="ECO:0000313" key="2">
    <source>
        <dbReference type="EMBL" id="CAI0470175.1"/>
    </source>
</evidence>
<keyword evidence="1" id="KW-1133">Transmembrane helix</keyword>